<keyword evidence="5 11" id="KW-0812">Transmembrane</keyword>
<evidence type="ECO:0000256" key="6">
    <source>
        <dbReference type="ARBA" id="ARBA00022781"/>
    </source>
</evidence>
<keyword evidence="8 11" id="KW-0406">Ion transport</keyword>
<dbReference type="OrthoDB" id="3819at2759"/>
<dbReference type="EMBL" id="JABWDY010000741">
    <property type="protein sequence ID" value="KAF5207943.1"/>
    <property type="molecule type" value="Genomic_DNA"/>
</dbReference>
<evidence type="ECO:0000256" key="4">
    <source>
        <dbReference type="ARBA" id="ARBA00022547"/>
    </source>
</evidence>
<dbReference type="InterPro" id="IPR050059">
    <property type="entry name" value="ATP_synthase_B_chain"/>
</dbReference>
<keyword evidence="4 11" id="KW-0138">CF(0)</keyword>
<evidence type="ECO:0000256" key="12">
    <source>
        <dbReference type="SAM" id="Coils"/>
    </source>
</evidence>
<accession>A0A7J6XEJ1</accession>
<dbReference type="GO" id="GO:0015986">
    <property type="term" value="P:proton motive force-driven ATP synthesis"/>
    <property type="evidence" value="ECO:0007669"/>
    <property type="project" value="InterPro"/>
</dbReference>
<evidence type="ECO:0000256" key="9">
    <source>
        <dbReference type="ARBA" id="ARBA00023136"/>
    </source>
</evidence>
<dbReference type="CDD" id="cd06503">
    <property type="entry name" value="ATP-synt_Fo_b"/>
    <property type="match status" value="1"/>
</dbReference>
<sequence length="213" mass="23194">MANMIMASSKTLIPSSSSIPKTPKFQLPQLPQIPILKNNNTLSLKSTVSIATAAATVIATTPLPSIAAEIEKAALFDFNLTLPIIMGEFLFLMFALDKIYYSPLGNFMDARDAEIKEKLNSVKDTSSELKQLEDEATAIMKAARAEISAALNQMKKETTVEVEAKLAEGRKKVEAELAEALAKLEEQKVETIKALDSQITALSEDIVKKVLPL</sequence>
<gene>
    <name evidence="13" type="ORF">FRX31_002471</name>
</gene>
<dbReference type="GO" id="GO:0045259">
    <property type="term" value="C:proton-transporting ATP synthase complex"/>
    <property type="evidence" value="ECO:0007669"/>
    <property type="project" value="UniProtKB-KW"/>
</dbReference>
<evidence type="ECO:0000313" key="13">
    <source>
        <dbReference type="EMBL" id="KAF5207943.1"/>
    </source>
</evidence>
<evidence type="ECO:0000256" key="3">
    <source>
        <dbReference type="ARBA" id="ARBA00022448"/>
    </source>
</evidence>
<dbReference type="PANTHER" id="PTHR33445:SF2">
    <property type="entry name" value="ATP SYNTHASE SUBUNIT B', CHLOROPLASTIC"/>
    <property type="match status" value="1"/>
</dbReference>
<dbReference type="GO" id="GO:0046961">
    <property type="term" value="F:proton-transporting ATPase activity, rotational mechanism"/>
    <property type="evidence" value="ECO:0007669"/>
    <property type="project" value="TreeGrafter"/>
</dbReference>
<evidence type="ECO:0000256" key="7">
    <source>
        <dbReference type="ARBA" id="ARBA00022989"/>
    </source>
</evidence>
<dbReference type="InterPro" id="IPR002146">
    <property type="entry name" value="ATP_synth_b/b'su_bac/chlpt"/>
</dbReference>
<reference evidence="13 14" key="1">
    <citation type="submission" date="2020-06" db="EMBL/GenBank/DDBJ databases">
        <title>Transcriptomic and genomic resources for Thalictrum thalictroides and T. hernandezii: Facilitating candidate gene discovery in an emerging model plant lineage.</title>
        <authorList>
            <person name="Arias T."/>
            <person name="Riano-Pachon D.M."/>
            <person name="Di Stilio V.S."/>
        </authorList>
    </citation>
    <scope>NUCLEOTIDE SEQUENCE [LARGE SCALE GENOMIC DNA]</scope>
    <source>
        <strain evidence="14">cv. WT478/WT964</strain>
        <tissue evidence="13">Leaves</tissue>
    </source>
</reference>
<feature type="coiled-coil region" evidence="12">
    <location>
        <begin position="115"/>
        <end position="142"/>
    </location>
</feature>
<dbReference type="Pfam" id="PF00430">
    <property type="entry name" value="ATP-synt_B"/>
    <property type="match status" value="1"/>
</dbReference>
<keyword evidence="14" id="KW-1185">Reference proteome</keyword>
<keyword evidence="12" id="KW-0175">Coiled coil</keyword>
<organism evidence="13 14">
    <name type="scientific">Thalictrum thalictroides</name>
    <name type="common">Rue-anemone</name>
    <name type="synonym">Anemone thalictroides</name>
    <dbReference type="NCBI Taxonomy" id="46969"/>
    <lineage>
        <taxon>Eukaryota</taxon>
        <taxon>Viridiplantae</taxon>
        <taxon>Streptophyta</taxon>
        <taxon>Embryophyta</taxon>
        <taxon>Tracheophyta</taxon>
        <taxon>Spermatophyta</taxon>
        <taxon>Magnoliopsida</taxon>
        <taxon>Ranunculales</taxon>
        <taxon>Ranunculaceae</taxon>
        <taxon>Thalictroideae</taxon>
        <taxon>Thalictrum</taxon>
    </lineage>
</organism>
<evidence type="ECO:0000256" key="5">
    <source>
        <dbReference type="ARBA" id="ARBA00022692"/>
    </source>
</evidence>
<comment type="function">
    <text evidence="10">F(1)F(0) ATP synthase produces ATP from ADP in the presence of a proton or sodium gradient. F-type ATPases consist of two structural domains, F(1) containing the extramembraneous catalytic core and F(0) containing the membrane proton channel, linked together by a central stalk and a peripheral stalk. During catalysis, ATP synthesis in the catalytic domain of F(1) is coupled via a rotary mechanism of the central stalk subunits to proton translocation.</text>
</comment>
<evidence type="ECO:0000256" key="10">
    <source>
        <dbReference type="ARBA" id="ARBA00025198"/>
    </source>
</evidence>
<evidence type="ECO:0000256" key="2">
    <source>
        <dbReference type="ARBA" id="ARBA00005513"/>
    </source>
</evidence>
<evidence type="ECO:0000256" key="8">
    <source>
        <dbReference type="ARBA" id="ARBA00023065"/>
    </source>
</evidence>
<keyword evidence="3 11" id="KW-0813">Transport</keyword>
<name>A0A7J6XEJ1_THATH</name>
<comment type="caution">
    <text evidence="13">The sequence shown here is derived from an EMBL/GenBank/DDBJ whole genome shotgun (WGS) entry which is preliminary data.</text>
</comment>
<proteinExistence type="inferred from homology"/>
<dbReference type="AlphaFoldDB" id="A0A7J6XEJ1"/>
<evidence type="ECO:0000256" key="11">
    <source>
        <dbReference type="RuleBase" id="RU003848"/>
    </source>
</evidence>
<dbReference type="Proteomes" id="UP000554482">
    <property type="component" value="Unassembled WGS sequence"/>
</dbReference>
<evidence type="ECO:0000313" key="14">
    <source>
        <dbReference type="Proteomes" id="UP000554482"/>
    </source>
</evidence>
<keyword evidence="9" id="KW-0472">Membrane</keyword>
<keyword evidence="7" id="KW-1133">Transmembrane helix</keyword>
<evidence type="ECO:0000256" key="1">
    <source>
        <dbReference type="ARBA" id="ARBA00004167"/>
    </source>
</evidence>
<comment type="similarity">
    <text evidence="2 11">Belongs to the ATPase B chain family.</text>
</comment>
<protein>
    <submittedName>
        <fullName evidence="13">ATP synthase subunit b' protein</fullName>
    </submittedName>
</protein>
<dbReference type="HAMAP" id="MF_01398">
    <property type="entry name" value="ATP_synth_b_bprime"/>
    <property type="match status" value="1"/>
</dbReference>
<comment type="subcellular location">
    <subcellularLocation>
        <location evidence="1">Membrane</location>
        <topology evidence="1">Single-pass membrane protein</topology>
    </subcellularLocation>
</comment>
<dbReference type="PANTHER" id="PTHR33445">
    <property type="entry name" value="ATP SYNTHASE SUBUNIT B', CHLOROPLASTIC"/>
    <property type="match status" value="1"/>
</dbReference>
<keyword evidence="6 11" id="KW-0375">Hydrogen ion transport</keyword>